<sequence length="335" mass="37531">MDVLLNDITSTKLAEDDYQKIMQFCESYVLSNAEFDKSFRKGFEEKKRRNKKLNNAAMEEEAELAKAISLSLKEAEMKKQPQTDIQQSPTNAYDSARKQIAIPVSSGSGILKNKTEQKVRALYDFEAAEDNELSFKEADVITLLDSSDPNWWRGKLHNREGLFPAQFVTSELGVEKSSDPTASSSKSVKFSDKMQLKIDAVKISKCLELLSSIDPSASEATDPPEMPLLEHQCEQMNVLVDSEIQMVEQKLDAMNELEKKMVDVLGLYNQIAIQQPPQAPYQMQKPIYHAPEGHSQVNIHYFFSLLSDDVQPATAAASILRISTATSTIHATGQF</sequence>
<dbReference type="PANTHER" id="PTHR45929">
    <property type="entry name" value="JAK PATHWAY SIGNAL TRANSDUCTION ADAPTOR MOLECULE"/>
    <property type="match status" value="1"/>
</dbReference>
<dbReference type="PRINTS" id="PR00452">
    <property type="entry name" value="SH3DOMAIN"/>
</dbReference>
<keyword evidence="5" id="KW-0175">Coiled coil</keyword>
<organism evidence="7 8">
    <name type="scientific">Cichlidogyrus casuarinus</name>
    <dbReference type="NCBI Taxonomy" id="1844966"/>
    <lineage>
        <taxon>Eukaryota</taxon>
        <taxon>Metazoa</taxon>
        <taxon>Spiralia</taxon>
        <taxon>Lophotrochozoa</taxon>
        <taxon>Platyhelminthes</taxon>
        <taxon>Monogenea</taxon>
        <taxon>Monopisthocotylea</taxon>
        <taxon>Dactylogyridea</taxon>
        <taxon>Ancyrocephalidae</taxon>
        <taxon>Cichlidogyrus</taxon>
    </lineage>
</organism>
<evidence type="ECO:0000256" key="5">
    <source>
        <dbReference type="SAM" id="Coils"/>
    </source>
</evidence>
<dbReference type="FunFam" id="2.30.30.40:FF:000072">
    <property type="entry name" value="Unconventional Myosin IB"/>
    <property type="match status" value="1"/>
</dbReference>
<evidence type="ECO:0000256" key="4">
    <source>
        <dbReference type="PROSITE-ProRule" id="PRU00192"/>
    </source>
</evidence>
<dbReference type="Gene3D" id="1.20.5.1940">
    <property type="match status" value="1"/>
</dbReference>
<dbReference type="InterPro" id="IPR001452">
    <property type="entry name" value="SH3_domain"/>
</dbReference>
<dbReference type="Proteomes" id="UP001626550">
    <property type="component" value="Unassembled WGS sequence"/>
</dbReference>
<protein>
    <recommendedName>
        <fullName evidence="6">SH3 domain-containing protein</fullName>
    </recommendedName>
</protein>
<evidence type="ECO:0000256" key="2">
    <source>
        <dbReference type="ARBA" id="ARBA00022448"/>
    </source>
</evidence>
<dbReference type="Pfam" id="PF00018">
    <property type="entry name" value="SH3_1"/>
    <property type="match status" value="1"/>
</dbReference>
<dbReference type="GO" id="GO:0015031">
    <property type="term" value="P:protein transport"/>
    <property type="evidence" value="ECO:0007669"/>
    <property type="project" value="UniProtKB-KW"/>
</dbReference>
<keyword evidence="8" id="KW-1185">Reference proteome</keyword>
<dbReference type="SMART" id="SM00326">
    <property type="entry name" value="SH3"/>
    <property type="match status" value="1"/>
</dbReference>
<gene>
    <name evidence="7" type="ORF">Ciccas_007747</name>
</gene>
<keyword evidence="3" id="KW-0653">Protein transport</keyword>
<dbReference type="Gene3D" id="2.30.30.40">
    <property type="entry name" value="SH3 Domains"/>
    <property type="match status" value="1"/>
</dbReference>
<keyword evidence="2" id="KW-0813">Transport</keyword>
<feature type="domain" description="SH3" evidence="6">
    <location>
        <begin position="114"/>
        <end position="173"/>
    </location>
</feature>
<dbReference type="AlphaFoldDB" id="A0ABD2Q203"/>
<evidence type="ECO:0000259" key="6">
    <source>
        <dbReference type="PROSITE" id="PS50002"/>
    </source>
</evidence>
<evidence type="ECO:0000313" key="7">
    <source>
        <dbReference type="EMBL" id="KAL3313651.1"/>
    </source>
</evidence>
<dbReference type="EMBL" id="JBJKFK010001236">
    <property type="protein sequence ID" value="KAL3313651.1"/>
    <property type="molecule type" value="Genomic_DNA"/>
</dbReference>
<name>A0ABD2Q203_9PLAT</name>
<dbReference type="PROSITE" id="PS50002">
    <property type="entry name" value="SH3"/>
    <property type="match status" value="1"/>
</dbReference>
<dbReference type="InterPro" id="IPR003903">
    <property type="entry name" value="UIM_dom"/>
</dbReference>
<keyword evidence="1 4" id="KW-0728">SH3 domain</keyword>
<dbReference type="SUPFAM" id="SSF50044">
    <property type="entry name" value="SH3-domain"/>
    <property type="match status" value="1"/>
</dbReference>
<evidence type="ECO:0000256" key="1">
    <source>
        <dbReference type="ARBA" id="ARBA00022443"/>
    </source>
</evidence>
<dbReference type="PROSITE" id="PS50330">
    <property type="entry name" value="UIM"/>
    <property type="match status" value="1"/>
</dbReference>
<feature type="coiled-coil region" evidence="5">
    <location>
        <begin position="43"/>
        <end position="70"/>
    </location>
</feature>
<dbReference type="PANTHER" id="PTHR45929:SF3">
    <property type="entry name" value="JAK PATHWAY SIGNAL TRANSDUCTION ADAPTOR MOLECULE"/>
    <property type="match status" value="1"/>
</dbReference>
<accession>A0ABD2Q203</accession>
<comment type="caution">
    <text evidence="7">The sequence shown here is derived from an EMBL/GenBank/DDBJ whole genome shotgun (WGS) entry which is preliminary data.</text>
</comment>
<proteinExistence type="predicted"/>
<evidence type="ECO:0000313" key="8">
    <source>
        <dbReference type="Proteomes" id="UP001626550"/>
    </source>
</evidence>
<evidence type="ECO:0000256" key="3">
    <source>
        <dbReference type="ARBA" id="ARBA00022927"/>
    </source>
</evidence>
<reference evidence="7 8" key="1">
    <citation type="submission" date="2024-11" db="EMBL/GenBank/DDBJ databases">
        <title>Adaptive evolution of stress response genes in parasites aligns with host niche diversity.</title>
        <authorList>
            <person name="Hahn C."/>
            <person name="Resl P."/>
        </authorList>
    </citation>
    <scope>NUCLEOTIDE SEQUENCE [LARGE SCALE GENOMIC DNA]</scope>
    <source>
        <strain evidence="7">EGGRZ-B1_66</strain>
        <tissue evidence="7">Body</tissue>
    </source>
</reference>
<dbReference type="InterPro" id="IPR036028">
    <property type="entry name" value="SH3-like_dom_sf"/>
</dbReference>
<dbReference type="InterPro" id="IPR050670">
    <property type="entry name" value="STAM"/>
</dbReference>
<dbReference type="PRINTS" id="PR01887">
    <property type="entry name" value="SPECTRNALPHA"/>
</dbReference>